<protein>
    <submittedName>
        <fullName evidence="3">Uncharacterized protein</fullName>
    </submittedName>
</protein>
<keyword evidence="1" id="KW-0175">Coiled coil</keyword>
<evidence type="ECO:0000313" key="4">
    <source>
        <dbReference type="Proteomes" id="UP000006319"/>
    </source>
</evidence>
<feature type="region of interest" description="Disordered" evidence="2">
    <location>
        <begin position="82"/>
        <end position="118"/>
    </location>
</feature>
<name>K6UY99_PLACD</name>
<dbReference type="VEuPathDB" id="PlasmoDB:PCYB_115350"/>
<reference evidence="3 4" key="1">
    <citation type="journal article" date="2012" name="Nat. Genet.">
        <title>Plasmodium cynomolgi genome sequences provide insight into Plasmodium vivax and the monkey malaria clade.</title>
        <authorList>
            <person name="Tachibana S."/>
            <person name="Sullivan S.A."/>
            <person name="Kawai S."/>
            <person name="Nakamura S."/>
            <person name="Kim H.R."/>
            <person name="Goto N."/>
            <person name="Arisue N."/>
            <person name="Palacpac N.M.Q."/>
            <person name="Honma H."/>
            <person name="Yagi M."/>
            <person name="Tougan T."/>
            <person name="Katakai Y."/>
            <person name="Kaneko O."/>
            <person name="Mita T."/>
            <person name="Kita K."/>
            <person name="Yasutomi Y."/>
            <person name="Sutton P.L."/>
            <person name="Shakhbatyan R."/>
            <person name="Horii T."/>
            <person name="Yasunaga T."/>
            <person name="Barnwell J.W."/>
            <person name="Escalante A.A."/>
            <person name="Carlton J.M."/>
            <person name="Tanabe K."/>
        </authorList>
    </citation>
    <scope>NUCLEOTIDE SEQUENCE [LARGE SCALE GENOMIC DNA]</scope>
    <source>
        <strain evidence="3 4">B</strain>
    </source>
</reference>
<evidence type="ECO:0000313" key="3">
    <source>
        <dbReference type="EMBL" id="GAB67515.1"/>
    </source>
</evidence>
<dbReference type="AlphaFoldDB" id="K6UY99"/>
<dbReference type="Proteomes" id="UP000006319">
    <property type="component" value="Chromosome 11"/>
</dbReference>
<organism evidence="3 4">
    <name type="scientific">Plasmodium cynomolgi (strain B)</name>
    <dbReference type="NCBI Taxonomy" id="1120755"/>
    <lineage>
        <taxon>Eukaryota</taxon>
        <taxon>Sar</taxon>
        <taxon>Alveolata</taxon>
        <taxon>Apicomplexa</taxon>
        <taxon>Aconoidasida</taxon>
        <taxon>Haemosporida</taxon>
        <taxon>Plasmodiidae</taxon>
        <taxon>Plasmodium</taxon>
        <taxon>Plasmodium (Plasmodium)</taxon>
    </lineage>
</organism>
<evidence type="ECO:0000256" key="1">
    <source>
        <dbReference type="SAM" id="Coils"/>
    </source>
</evidence>
<proteinExistence type="predicted"/>
<feature type="non-terminal residue" evidence="3">
    <location>
        <position position="1"/>
    </location>
</feature>
<evidence type="ECO:0000256" key="2">
    <source>
        <dbReference type="SAM" id="MobiDB-lite"/>
    </source>
</evidence>
<dbReference type="EMBL" id="DF157103">
    <property type="protein sequence ID" value="GAB67515.1"/>
    <property type="molecule type" value="Genomic_DNA"/>
</dbReference>
<feature type="compositionally biased region" description="Basic and acidic residues" evidence="2">
    <location>
        <begin position="92"/>
        <end position="108"/>
    </location>
</feature>
<dbReference type="RefSeq" id="XP_004223462.1">
    <property type="nucleotide sequence ID" value="XM_004223414.1"/>
</dbReference>
<feature type="coiled-coil region" evidence="1">
    <location>
        <begin position="158"/>
        <end position="196"/>
    </location>
</feature>
<keyword evidence="4" id="KW-1185">Reference proteome</keyword>
<sequence length="298" mass="34110">GATKYWEYGKEKKKNSNVQSQARQDPNNAVTYGSHPIGNNRDGTDDDPVLSFHKGEEIVDNALSPNDVVPIKSLHKETILNYNVREASPQNNEREASPQSNERDESPQNKETLVRGSNAGEKLHVTKLNLSFYQREVEDFLSVIRNLQNIVLIEREKYTELKEMLKYTTEEIEKENARLYEEIHSYKKKYNKLRRVISNIGYGIFFNLHNREMSSCTNRDNIDLEGGYGEEGREECSAQVNEYENAYANECENECENEYDYVMVNETVCSANGGGAKGKCARRGRSGNTSSLLKYLDF</sequence>
<feature type="compositionally biased region" description="Polar residues" evidence="2">
    <location>
        <begin position="16"/>
        <end position="31"/>
    </location>
</feature>
<accession>K6UY99</accession>
<feature type="non-terminal residue" evidence="3">
    <location>
        <position position="298"/>
    </location>
</feature>
<gene>
    <name evidence="3" type="ORF">PCYB_115350</name>
</gene>
<dbReference type="eggNOG" id="ENOG502QY6X">
    <property type="taxonomic scope" value="Eukaryota"/>
</dbReference>
<dbReference type="GeneID" id="14693884"/>
<dbReference type="KEGG" id="pcy:PCYB_115350"/>
<dbReference type="OrthoDB" id="387678at2759"/>
<feature type="region of interest" description="Disordered" evidence="2">
    <location>
        <begin position="1"/>
        <end position="48"/>
    </location>
</feature>